<keyword evidence="3" id="KW-1185">Reference proteome</keyword>
<evidence type="ECO:0000313" key="2">
    <source>
        <dbReference type="EMBL" id="VTR91750.1"/>
    </source>
</evidence>
<dbReference type="AlphaFoldDB" id="A0A6P2CX57"/>
<feature type="chain" id="PRO_5026958030" evidence="1">
    <location>
        <begin position="19"/>
        <end position="521"/>
    </location>
</feature>
<sequence length="521" mass="53378">MRKGLLGSIAALAAGAGAAWGQSPVEPTPLPAGVPGVGAPLGGSPAVGGAGAGAPAPVIMPPGNYGPADDPLGLGPVGGFGPPPGPMYPMPGPYGAQSYQPAPAGGGAGELGSAPRWWVDGEYLLWFTKGQPVRYPLLTSSAPADQGVLGAASTVALVDRGTLGYNAMSGMRLSAGFFGDADRRFGFNLTGFFTEKRSNIQDFGGLGNFSGIPVLARPFVDANQVTSTIVLSSADFGPASVQVGTSTSTFSIEPSAVWNLYRSAPGARRSWSVDFLAGYRFFQLKEDLWIDSLTALNSGLVLPIFQTGPFGIVTQVGTRVVPNQTNFGGVIIQTPSFVNVRDSFRATNNFNGASFGLRSEARCGIVSASASAKISIGNLHQRLDVFGGSSFIDFTGASGSQISTPVVRGTGGGAGGAYGGVLANPSNIGTYTDDRFTYMPEFGGTLGIALTRGLTGYVGVNFLYLPDVIRPGNQVNPVVSSAAIPFGSNYGTGGAVRGPGVSLLQSDYWLGGVTFGLQVRY</sequence>
<dbReference type="EMBL" id="LR593886">
    <property type="protein sequence ID" value="VTR91750.1"/>
    <property type="molecule type" value="Genomic_DNA"/>
</dbReference>
<dbReference type="Pfam" id="PF07585">
    <property type="entry name" value="BBP7"/>
    <property type="match status" value="2"/>
</dbReference>
<evidence type="ECO:0000256" key="1">
    <source>
        <dbReference type="SAM" id="SignalP"/>
    </source>
</evidence>
<protein>
    <submittedName>
        <fullName evidence="2">Uncharacterized protein</fullName>
    </submittedName>
</protein>
<dbReference type="KEGG" id="gms:SOIL9_59640"/>
<evidence type="ECO:0000313" key="3">
    <source>
        <dbReference type="Proteomes" id="UP000464178"/>
    </source>
</evidence>
<dbReference type="Proteomes" id="UP000464178">
    <property type="component" value="Chromosome"/>
</dbReference>
<gene>
    <name evidence="2" type="ORF">SOIL9_59640</name>
</gene>
<accession>A0A6P2CX57</accession>
<proteinExistence type="predicted"/>
<dbReference type="InterPro" id="IPR011446">
    <property type="entry name" value="BBP7"/>
</dbReference>
<dbReference type="RefSeq" id="WP_162666701.1">
    <property type="nucleotide sequence ID" value="NZ_LR593886.1"/>
</dbReference>
<name>A0A6P2CX57_9BACT</name>
<feature type="signal peptide" evidence="1">
    <location>
        <begin position="1"/>
        <end position="18"/>
    </location>
</feature>
<reference evidence="2 3" key="1">
    <citation type="submission" date="2019-05" db="EMBL/GenBank/DDBJ databases">
        <authorList>
            <consortium name="Science for Life Laboratories"/>
        </authorList>
    </citation>
    <scope>NUCLEOTIDE SEQUENCE [LARGE SCALE GENOMIC DNA]</scope>
    <source>
        <strain evidence="2">Soil9</strain>
    </source>
</reference>
<keyword evidence="1" id="KW-0732">Signal</keyword>
<organism evidence="2 3">
    <name type="scientific">Gemmata massiliana</name>
    <dbReference type="NCBI Taxonomy" id="1210884"/>
    <lineage>
        <taxon>Bacteria</taxon>
        <taxon>Pseudomonadati</taxon>
        <taxon>Planctomycetota</taxon>
        <taxon>Planctomycetia</taxon>
        <taxon>Gemmatales</taxon>
        <taxon>Gemmataceae</taxon>
        <taxon>Gemmata</taxon>
    </lineage>
</organism>